<feature type="domain" description="FAD-binding" evidence="3">
    <location>
        <begin position="3"/>
        <end position="317"/>
    </location>
</feature>
<dbReference type="Pfam" id="PF01494">
    <property type="entry name" value="FAD_binding_3"/>
    <property type="match status" value="1"/>
</dbReference>
<keyword evidence="5" id="KW-1185">Reference proteome</keyword>
<dbReference type="PANTHER" id="PTHR43476">
    <property type="entry name" value="3-(3-HYDROXY-PHENYL)PROPIONATE/3-HYDROXYCINNAMIC ACID HYDROXYLASE"/>
    <property type="match status" value="1"/>
</dbReference>
<dbReference type="GO" id="GO:0071949">
    <property type="term" value="F:FAD binding"/>
    <property type="evidence" value="ECO:0007669"/>
    <property type="project" value="InterPro"/>
</dbReference>
<organism evidence="4 5">
    <name type="scientific">Streptomyces bungoensis</name>
    <dbReference type="NCBI Taxonomy" id="285568"/>
    <lineage>
        <taxon>Bacteria</taxon>
        <taxon>Bacillati</taxon>
        <taxon>Actinomycetota</taxon>
        <taxon>Actinomycetes</taxon>
        <taxon>Kitasatosporales</taxon>
        <taxon>Streptomycetaceae</taxon>
        <taxon>Streptomyces</taxon>
    </lineage>
</organism>
<keyword evidence="2" id="KW-0520">NAD</keyword>
<evidence type="ECO:0000313" key="5">
    <source>
        <dbReference type="Proteomes" id="UP000053024"/>
    </source>
</evidence>
<reference evidence="4 5" key="1">
    <citation type="submission" date="2015-10" db="EMBL/GenBank/DDBJ databases">
        <title>Draft genome sequence of Streptomyces bungoensis DSM 41781, type strain for the species Streptomyces bungoensis.</title>
        <authorList>
            <person name="Ruckert C."/>
            <person name="Winkler A."/>
            <person name="Kalinowski J."/>
            <person name="Kampfer P."/>
            <person name="Glaeser S."/>
        </authorList>
    </citation>
    <scope>NUCLEOTIDE SEQUENCE [LARGE SCALE GENOMIC DNA]</scope>
    <source>
        <strain evidence="4 5">DSM 41781</strain>
    </source>
</reference>
<dbReference type="OrthoDB" id="3169239at2"/>
<dbReference type="AlphaFoldDB" id="A0A117RGE7"/>
<comment type="caution">
    <text evidence="4">The sequence shown here is derived from an EMBL/GenBank/DDBJ whole genome shotgun (WGS) entry which is preliminary data.</text>
</comment>
<keyword evidence="1" id="KW-0560">Oxidoreductase</keyword>
<dbReference type="GO" id="GO:0004497">
    <property type="term" value="F:monooxygenase activity"/>
    <property type="evidence" value="ECO:0007669"/>
    <property type="project" value="UniProtKB-KW"/>
</dbReference>
<name>A0A117RGE7_9ACTN</name>
<gene>
    <name evidence="4" type="ORF">AQJ66_04510</name>
</gene>
<dbReference type="Gene3D" id="3.50.50.60">
    <property type="entry name" value="FAD/NAD(P)-binding domain"/>
    <property type="match status" value="1"/>
</dbReference>
<dbReference type="PANTHER" id="PTHR43476:SF4">
    <property type="entry name" value="BLR0106 PROTEIN"/>
    <property type="match status" value="1"/>
</dbReference>
<protein>
    <submittedName>
        <fullName evidence="4">FAD-binding monooxygenase</fullName>
    </submittedName>
</protein>
<evidence type="ECO:0000259" key="3">
    <source>
        <dbReference type="Pfam" id="PF01494"/>
    </source>
</evidence>
<dbReference type="STRING" id="285568.AQJ66_04510"/>
<dbReference type="SUPFAM" id="SSF51905">
    <property type="entry name" value="FAD/NAD(P)-binding domain"/>
    <property type="match status" value="1"/>
</dbReference>
<evidence type="ECO:0000256" key="1">
    <source>
        <dbReference type="ARBA" id="ARBA00023002"/>
    </source>
</evidence>
<dbReference type="Proteomes" id="UP000053024">
    <property type="component" value="Unassembled WGS sequence"/>
</dbReference>
<dbReference type="EMBL" id="LMWX01000007">
    <property type="protein sequence ID" value="KUN89431.1"/>
    <property type="molecule type" value="Genomic_DNA"/>
</dbReference>
<evidence type="ECO:0000313" key="4">
    <source>
        <dbReference type="EMBL" id="KUN89431.1"/>
    </source>
</evidence>
<proteinExistence type="predicted"/>
<dbReference type="PRINTS" id="PR00420">
    <property type="entry name" value="RNGMNOXGNASE"/>
</dbReference>
<dbReference type="InterPro" id="IPR050631">
    <property type="entry name" value="PheA/TfdB_FAD_monoxygenase"/>
</dbReference>
<evidence type="ECO:0000256" key="2">
    <source>
        <dbReference type="ARBA" id="ARBA00023027"/>
    </source>
</evidence>
<dbReference type="RefSeq" id="WP_061916909.1">
    <property type="nucleotide sequence ID" value="NZ_JBEYBH010000005.1"/>
</dbReference>
<accession>A0A117RGE7</accession>
<keyword evidence="4" id="KW-0503">Monooxygenase</keyword>
<sequence>MSVKVVCVGGGPAGLYLAVLLKRQNPSHDITVHERGPEGSTYGWGVTYWRGLLDRLHRHDPDSAHAIEASSVRWNEGVAHVRDRVTRQPGDEGRGIGRHRLLEILADRARCLGVRLEFGSEITAADLPEADLVVAADGVHSALRTRHADHFGTRIQEGRNPYVWLGTTKVFDAFTFAFTETAHGWIWAYGYGYSAERSTCVVECSPHTRSGLGLDRADEAEGLALLERLFAGVLDGHRLIGRSTAGADAPWPTFRTLTNRTWHRGNLVLLGDAAHTTHYSTGAGTTLALEDAMCLATSLRTHPALPEALAAYERRRRSDLLAAQSAARYSARWYEDLPRYMDLPPHRMFALLGQRHSPLLPYVPPQLYYGLDRAAARLEPLRRLKRRLGPSVARALQSRSVGTP</sequence>
<dbReference type="Gene3D" id="3.30.9.20">
    <property type="match status" value="1"/>
</dbReference>
<dbReference type="InterPro" id="IPR002938">
    <property type="entry name" value="FAD-bd"/>
</dbReference>
<dbReference type="InterPro" id="IPR036188">
    <property type="entry name" value="FAD/NAD-bd_sf"/>
</dbReference>